<dbReference type="Proteomes" id="UP000017090">
    <property type="component" value="Unassembled WGS sequence"/>
</dbReference>
<dbReference type="OrthoDB" id="9797191at2"/>
<sequence>MTDEERERKERLKEYRRRYREMHGRETKGRSWKKGLLAVAVLGLAGCGAFFGGQYAAASAVTVGGVGFGHDEEGLNGFLDQQEASAAGEELTLQINDGGETKGLADLDVHLDREKILDEALLVGRRGSFAERVSDIASVLVNGKDVPLSLTVDGDKLDAYLDDVHRRYDRQPENAFAEPTAEGVAIHPEKEGVVIDTSETKAQLADMLAQGHLKPLAVPVAERSQAGVKAADLQQIDTVLTYYTTHFDPADTNRTANIALAQNLLNHALISPQSQFSFNDFIGTRTKEKGYKDAPVYMDNQVVMDAGGGVCQVSTTLFNAALRAGLMIYGRSPHFAPAGYVPVGLDATVADNGPDLVFSNPFDHPIYCYTVMGTDTITVYILGNHADTCSVSFRTLSQKTLPHQVIYKHQDGITAEQRQQEGYDGHEISIARYVQYSDGVTYSNVISSRYEANAEIILTPGAASEKTVQTTNLGGEQLQDAMMNFPHDPVIPGA</sequence>
<dbReference type="InterPro" id="IPR022029">
    <property type="entry name" value="YoaR-like_PG-bd"/>
</dbReference>
<dbReference type="Pfam" id="PF12229">
    <property type="entry name" value="PG_binding_4"/>
    <property type="match status" value="1"/>
</dbReference>
<dbReference type="InterPro" id="IPR052913">
    <property type="entry name" value="Glycopeptide_resist_protein"/>
</dbReference>
<dbReference type="EMBL" id="AWXA01000007">
    <property type="protein sequence ID" value="ERT62017.1"/>
    <property type="molecule type" value="Genomic_DNA"/>
</dbReference>
<evidence type="ECO:0000259" key="1">
    <source>
        <dbReference type="Pfam" id="PF12229"/>
    </source>
</evidence>
<comment type="caution">
    <text evidence="2">The sequence shown here is derived from an EMBL/GenBank/DDBJ whole genome shotgun (WGS) entry which is preliminary data.</text>
</comment>
<evidence type="ECO:0000313" key="2">
    <source>
        <dbReference type="EMBL" id="ERT62017.1"/>
    </source>
</evidence>
<dbReference type="PATRIC" id="fig|1111454.3.peg.411"/>
<keyword evidence="3" id="KW-1185">Reference proteome</keyword>
<protein>
    <submittedName>
        <fullName evidence="2">VanW-like protein</fullName>
    </submittedName>
</protein>
<gene>
    <name evidence="2" type="ORF">HMPREF1250_2078</name>
</gene>
<accession>U7URF2</accession>
<dbReference type="Pfam" id="PF04294">
    <property type="entry name" value="VanW"/>
    <property type="match status" value="1"/>
</dbReference>
<name>U7URF2_9FIRM</name>
<dbReference type="STRING" id="1111454.HMPREF1250_2078"/>
<reference evidence="2 3" key="1">
    <citation type="submission" date="2013-09" db="EMBL/GenBank/DDBJ databases">
        <authorList>
            <person name="Durkin A.S."/>
            <person name="Haft D.R."/>
            <person name="McCorrison J."/>
            <person name="Torralba M."/>
            <person name="Gillis M."/>
            <person name="Haft D.H."/>
            <person name="Methe B."/>
            <person name="Sutton G."/>
            <person name="Nelson K.E."/>
        </authorList>
    </citation>
    <scope>NUCLEOTIDE SEQUENCE [LARGE SCALE GENOMIC DNA]</scope>
    <source>
        <strain evidence="2 3">BV3C16-1</strain>
    </source>
</reference>
<organism evidence="2 3">
    <name type="scientific">Megasphaera vaginalis</name>
    <name type="common">ex Srinivasan et al. 2021</name>
    <dbReference type="NCBI Taxonomy" id="1111454"/>
    <lineage>
        <taxon>Bacteria</taxon>
        <taxon>Bacillati</taxon>
        <taxon>Bacillota</taxon>
        <taxon>Negativicutes</taxon>
        <taxon>Veillonellales</taxon>
        <taxon>Veillonellaceae</taxon>
        <taxon>Megasphaera</taxon>
    </lineage>
</organism>
<dbReference type="InterPro" id="IPR007391">
    <property type="entry name" value="Vancomycin_resist_VanW"/>
</dbReference>
<evidence type="ECO:0000313" key="3">
    <source>
        <dbReference type="Proteomes" id="UP000017090"/>
    </source>
</evidence>
<dbReference type="eggNOG" id="COG2720">
    <property type="taxonomic scope" value="Bacteria"/>
</dbReference>
<dbReference type="PANTHER" id="PTHR35788:SF1">
    <property type="entry name" value="EXPORTED PROTEIN"/>
    <property type="match status" value="1"/>
</dbReference>
<dbReference type="PANTHER" id="PTHR35788">
    <property type="entry name" value="EXPORTED PROTEIN-RELATED"/>
    <property type="match status" value="1"/>
</dbReference>
<feature type="domain" description="YoaR-like putative peptidoglycan binding" evidence="1">
    <location>
        <begin position="104"/>
        <end position="213"/>
    </location>
</feature>
<proteinExistence type="predicted"/>
<dbReference type="RefSeq" id="WP_023052913.1">
    <property type="nucleotide sequence ID" value="NZ_AWXA01000007.1"/>
</dbReference>
<dbReference type="AlphaFoldDB" id="U7URF2"/>